<dbReference type="PANTHER" id="PTHR42678:SF34">
    <property type="entry name" value="OS04G0183300 PROTEIN"/>
    <property type="match status" value="1"/>
</dbReference>
<accession>A0A381S355</accession>
<feature type="transmembrane region" description="Helical" evidence="2">
    <location>
        <begin position="21"/>
        <end position="40"/>
    </location>
</feature>
<dbReference type="AlphaFoldDB" id="A0A381S355"/>
<dbReference type="InterPro" id="IPR036928">
    <property type="entry name" value="AS_sf"/>
</dbReference>
<keyword evidence="2" id="KW-0472">Membrane</keyword>
<sequence length="534" mass="57472">MILGRFVLASRPRRDIVTIRISHVFPLFKLLLVVWLLLLGGSGCSENPPLELFDVTEKSIEELQVAMETGAVTSEKLVEMYLARIEAYDQRGPAINSIIVLNPEAAETARALDEERQVSGTRSPLHGIPVLIKDNYDMAGLPTTNGSIAMASVRPPDDAFQVRRLREAGAVILGKTNLHEFARGITTVSSLGGQTRNPYDTSRNPGGSSGGTGAAIAASFSAAGMGSDTCGSIRIPSMHNNLVGLRGTEGLSSRDGVVPLSHTQDIAGPLTRTVTDLAVMLDATVGTDPADLITLDADRQIPSTYTSSLNADGLDGVRLGLLTTLVVQEAEDQTVADVIASAVIDLERLGATVVEVDIDGLIDLLDTYVVLSHEFKFDLEAYLAAIPDSPVSSLTQILTGQLHHPSVRERLEQSNAVESLDTDEYREALSRREVLRVAVVIAMDEFEIDALIYPTLRQQAARIGERQGGDNCRLSAQSGLPAITVPAGFTTDDMPVGLEMLSRRFTEPKLIEFAYAFEQGTKHRRPPSSTPPLP</sequence>
<dbReference type="EMBL" id="UINC01002337">
    <property type="protein sequence ID" value="SUZ95583.1"/>
    <property type="molecule type" value="Genomic_DNA"/>
</dbReference>
<dbReference type="InterPro" id="IPR023631">
    <property type="entry name" value="Amidase_dom"/>
</dbReference>
<keyword evidence="2" id="KW-0812">Transmembrane</keyword>
<name>A0A381S355_9ZZZZ</name>
<dbReference type="Gene3D" id="3.90.1300.10">
    <property type="entry name" value="Amidase signature (AS) domain"/>
    <property type="match status" value="1"/>
</dbReference>
<organism evidence="4">
    <name type="scientific">marine metagenome</name>
    <dbReference type="NCBI Taxonomy" id="408172"/>
    <lineage>
        <taxon>unclassified sequences</taxon>
        <taxon>metagenomes</taxon>
        <taxon>ecological metagenomes</taxon>
    </lineage>
</organism>
<feature type="domain" description="Amidase" evidence="3">
    <location>
        <begin position="77"/>
        <end position="510"/>
    </location>
</feature>
<feature type="region of interest" description="Disordered" evidence="1">
    <location>
        <begin position="192"/>
        <end position="212"/>
    </location>
</feature>
<gene>
    <name evidence="4" type="ORF">METZ01_LOCUS48437</name>
</gene>
<evidence type="ECO:0000256" key="2">
    <source>
        <dbReference type="SAM" id="Phobius"/>
    </source>
</evidence>
<protein>
    <recommendedName>
        <fullName evidence="3">Amidase domain-containing protein</fullName>
    </recommendedName>
</protein>
<proteinExistence type="predicted"/>
<evidence type="ECO:0000259" key="3">
    <source>
        <dbReference type="Pfam" id="PF01425"/>
    </source>
</evidence>
<dbReference type="Pfam" id="PF01425">
    <property type="entry name" value="Amidase"/>
    <property type="match status" value="1"/>
</dbReference>
<evidence type="ECO:0000256" key="1">
    <source>
        <dbReference type="SAM" id="MobiDB-lite"/>
    </source>
</evidence>
<evidence type="ECO:0000313" key="4">
    <source>
        <dbReference type="EMBL" id="SUZ95583.1"/>
    </source>
</evidence>
<dbReference type="PANTHER" id="PTHR42678">
    <property type="entry name" value="AMIDASE"/>
    <property type="match status" value="1"/>
</dbReference>
<feature type="compositionally biased region" description="Polar residues" evidence="1">
    <location>
        <begin position="192"/>
        <end position="205"/>
    </location>
</feature>
<reference evidence="4" key="1">
    <citation type="submission" date="2018-05" db="EMBL/GenBank/DDBJ databases">
        <authorList>
            <person name="Lanie J.A."/>
            <person name="Ng W.-L."/>
            <person name="Kazmierczak K.M."/>
            <person name="Andrzejewski T.M."/>
            <person name="Davidsen T.M."/>
            <person name="Wayne K.J."/>
            <person name="Tettelin H."/>
            <person name="Glass J.I."/>
            <person name="Rusch D."/>
            <person name="Podicherti R."/>
            <person name="Tsui H.-C.T."/>
            <person name="Winkler M.E."/>
        </authorList>
    </citation>
    <scope>NUCLEOTIDE SEQUENCE</scope>
</reference>
<dbReference type="SUPFAM" id="SSF75304">
    <property type="entry name" value="Amidase signature (AS) enzymes"/>
    <property type="match status" value="1"/>
</dbReference>
<keyword evidence="2" id="KW-1133">Transmembrane helix</keyword>